<evidence type="ECO:0000313" key="2">
    <source>
        <dbReference type="EMBL" id="KFD63452.1"/>
    </source>
</evidence>
<dbReference type="Pfam" id="PF23055">
    <property type="entry name" value="DUF7041"/>
    <property type="match status" value="1"/>
</dbReference>
<proteinExistence type="predicted"/>
<gene>
    <name evidence="2" type="ORF">M514_24378</name>
</gene>
<evidence type="ECO:0000259" key="1">
    <source>
        <dbReference type="Pfam" id="PF23055"/>
    </source>
</evidence>
<dbReference type="EMBL" id="KL367573">
    <property type="protein sequence ID" value="KFD63452.1"/>
    <property type="molecule type" value="Genomic_DNA"/>
</dbReference>
<name>A0A085N1V6_9BILA</name>
<organism evidence="2">
    <name type="scientific">Trichuris suis</name>
    <name type="common">pig whipworm</name>
    <dbReference type="NCBI Taxonomy" id="68888"/>
    <lineage>
        <taxon>Eukaryota</taxon>
        <taxon>Metazoa</taxon>
        <taxon>Ecdysozoa</taxon>
        <taxon>Nematoda</taxon>
        <taxon>Enoplea</taxon>
        <taxon>Dorylaimia</taxon>
        <taxon>Trichinellida</taxon>
        <taxon>Trichuridae</taxon>
        <taxon>Trichuris</taxon>
    </lineage>
</organism>
<dbReference type="Proteomes" id="UP000030758">
    <property type="component" value="Unassembled WGS sequence"/>
</dbReference>
<dbReference type="PANTHER" id="PTHR33327:SF3">
    <property type="entry name" value="RNA-DIRECTED DNA POLYMERASE"/>
    <property type="match status" value="1"/>
</dbReference>
<dbReference type="PANTHER" id="PTHR33327">
    <property type="entry name" value="ENDONUCLEASE"/>
    <property type="match status" value="1"/>
</dbReference>
<accession>A0A085N1V6</accession>
<sequence>MSSKERRKKKGSGTERTVGQARLHILQNNLKIRITTLQHIYSLDFYESVWINQVALYIGDPLPFASIMPKSPGTAPPSTLTTISTSISVPTFGAADPELWFARLDLFFAQQNISDEATKLQLPFTGMSDDVLASFRDFIFNAKGEAKSFTAFKQLCLKRLADSKERRIHQALRSEQLGDRNPQSFFGICTSSWTHPPQTQSFASFS</sequence>
<feature type="domain" description="DUF7041" evidence="1">
    <location>
        <begin position="89"/>
        <end position="172"/>
    </location>
</feature>
<dbReference type="InterPro" id="IPR055469">
    <property type="entry name" value="DUF7041"/>
</dbReference>
<reference evidence="2" key="1">
    <citation type="journal article" date="2014" name="Nat. Genet.">
        <title>Genome and transcriptome of the porcine whipworm Trichuris suis.</title>
        <authorList>
            <person name="Jex A.R."/>
            <person name="Nejsum P."/>
            <person name="Schwarz E.M."/>
            <person name="Hu L."/>
            <person name="Young N.D."/>
            <person name="Hall R.S."/>
            <person name="Korhonen P.K."/>
            <person name="Liao S."/>
            <person name="Thamsborg S."/>
            <person name="Xia J."/>
            <person name="Xu P."/>
            <person name="Wang S."/>
            <person name="Scheerlinck J.P."/>
            <person name="Hofmann A."/>
            <person name="Sternberg P.W."/>
            <person name="Wang J."/>
            <person name="Gasser R.B."/>
        </authorList>
    </citation>
    <scope>NUCLEOTIDE SEQUENCE [LARGE SCALE GENOMIC DNA]</scope>
    <source>
        <strain evidence="2">DCEP-RM93F</strain>
    </source>
</reference>
<dbReference type="AlphaFoldDB" id="A0A085N1V6"/>
<protein>
    <recommendedName>
        <fullName evidence="1">DUF7041 domain-containing protein</fullName>
    </recommendedName>
</protein>